<dbReference type="SMART" id="SM00260">
    <property type="entry name" value="CheW"/>
    <property type="match status" value="1"/>
</dbReference>
<keyword evidence="3" id="KW-1185">Reference proteome</keyword>
<dbReference type="InterPro" id="IPR002545">
    <property type="entry name" value="CheW-lke_dom"/>
</dbReference>
<name>U5NEN2_9BURK</name>
<gene>
    <name evidence="2" type="ORF">Cenrod_2560</name>
</gene>
<proteinExistence type="predicted"/>
<accession>U5NEN2</accession>
<feature type="domain" description="CheW-like" evidence="1">
    <location>
        <begin position="659"/>
        <end position="799"/>
    </location>
</feature>
<dbReference type="STRING" id="946483.Cenrod_2560"/>
<dbReference type="InterPro" id="IPR036061">
    <property type="entry name" value="CheW-like_dom_sf"/>
</dbReference>
<dbReference type="GO" id="GO:0007165">
    <property type="term" value="P:signal transduction"/>
    <property type="evidence" value="ECO:0007669"/>
    <property type="project" value="InterPro"/>
</dbReference>
<dbReference type="PROSITE" id="PS50851">
    <property type="entry name" value="CHEW"/>
    <property type="match status" value="1"/>
</dbReference>
<dbReference type="SUPFAM" id="SSF50341">
    <property type="entry name" value="CheW-like"/>
    <property type="match status" value="1"/>
</dbReference>
<evidence type="ECO:0000259" key="1">
    <source>
        <dbReference type="PROSITE" id="PS50851"/>
    </source>
</evidence>
<dbReference type="AlphaFoldDB" id="U5NEN2"/>
<sequence>MKVVKGIAFPDHVAPFVRHMASVNDHREALTSLRSTWDTLSLLGHLSNLRTDMSGVRQGFQELTGELLSCLAEETLARVTTALGYQAQIAVDVLTRNLYERTADIGFLSTDTPIVQACQTLRPTPNTPHEATMTTVLRQRFRSYVDKYSVYKDIILTDTQGRVLIRLGDGFHGQSTSPIIKQALTTRDNYVETYAQSDLCGDGAALTYAFRVQAEGKAIGVLLLVFDVREEVQTILGNLVDQDESMAFLGQDGRVILSSDPALLPAGYLLPIRPGVPYIRLHGVQYIVAQRTPKNYQGYAGPGWTAVAMLAAEVAFDDRNEAMKAVVFSGENIFSQRLLDIPAQARNIQDRLDRLVWNGRVQQADDSNAFSRSLLEEIANTGRKTKDVFERSSQELLAMVAQNLLTETQFLAALSVDILDRNLYERANDCRWWAQSPALASMDPEVCRKTLRYINGLYTVYSEILVFDARGVVVAASQCAQWEGQALQEPWVAECLRIRTKDGYTVSRFESSSLYANRGTYIYTAPIFDTGNQVRGGVALIFDAEPQFTAMLQSVLPQFDQAVAAFCRTDGCFIGITAALPIALPRQILALQPGQRWSGVVMENERCYTVGAAAGAGYREFKTSDGYAEQIQGVVIVPCGNLRAMSSNSVGSMTPVHDGTEIATFYIDGQLLGIVAEEVIECVELANVVRAPTGPGEKTRHVGFAPYGTRTLPLIDLSAQTSLMHKKSTHLHALVLQVDNVEFGVLITGLGPVMHMHLYTMQQMADMGVATRMVSRIARAGDMLVPVLSTSAVLGLCHASGGIASLCGSAIPGLTE</sequence>
<dbReference type="eggNOG" id="COG0835">
    <property type="taxonomic scope" value="Bacteria"/>
</dbReference>
<dbReference type="HOGENOM" id="CLU_015621_0_0_4"/>
<reference evidence="2 3" key="1">
    <citation type="journal article" date="2013" name="Genome Biol.">
        <title>Genomic analysis reveals key aspects of prokaryotic symbiosis in the phototrophic consortium "Chlorochromatium aggregatum".</title>
        <authorList>
            <person name="Liu Z."/>
            <person name="Muller J."/>
            <person name="Li T."/>
            <person name="Alvey R.M."/>
            <person name="Vogl K."/>
            <person name="Frigaard N.U."/>
            <person name="Rockwell N.C."/>
            <person name="Boyd E.S."/>
            <person name="Tomsho L.P."/>
            <person name="Schuster S.C."/>
            <person name="Henke P."/>
            <person name="Rohde M."/>
            <person name="Overmann J."/>
            <person name="Bryant D.A."/>
        </authorList>
    </citation>
    <scope>NUCLEOTIDE SEQUENCE [LARGE SCALE GENOMIC DNA]</scope>
    <source>
        <strain evidence="2">CR</strain>
    </source>
</reference>
<evidence type="ECO:0000313" key="2">
    <source>
        <dbReference type="EMBL" id="AGX88614.1"/>
    </source>
</evidence>
<dbReference type="RefSeq" id="WP_022776550.1">
    <property type="nucleotide sequence ID" value="NC_022576.1"/>
</dbReference>
<dbReference type="KEGG" id="cbx:Cenrod_2560"/>
<protein>
    <submittedName>
        <fullName evidence="2">Methyl-accepting chemotaxis protein</fullName>
    </submittedName>
</protein>
<dbReference type="Proteomes" id="UP000017184">
    <property type="component" value="Chromosome"/>
</dbReference>
<dbReference type="EMBL" id="CP004885">
    <property type="protein sequence ID" value="AGX88614.1"/>
    <property type="molecule type" value="Genomic_DNA"/>
</dbReference>
<evidence type="ECO:0000313" key="3">
    <source>
        <dbReference type="Proteomes" id="UP000017184"/>
    </source>
</evidence>
<dbReference type="GO" id="GO:0006935">
    <property type="term" value="P:chemotaxis"/>
    <property type="evidence" value="ECO:0007669"/>
    <property type="project" value="InterPro"/>
</dbReference>
<dbReference type="Pfam" id="PF01584">
    <property type="entry name" value="CheW"/>
    <property type="match status" value="1"/>
</dbReference>
<organism evidence="2 3">
    <name type="scientific">Candidatus Symbiobacter mobilis CR</name>
    <dbReference type="NCBI Taxonomy" id="946483"/>
    <lineage>
        <taxon>Bacteria</taxon>
        <taxon>Pseudomonadati</taxon>
        <taxon>Pseudomonadota</taxon>
        <taxon>Betaproteobacteria</taxon>
        <taxon>Burkholderiales</taxon>
        <taxon>Comamonadaceae</taxon>
    </lineage>
</organism>